<reference evidence="2 3" key="1">
    <citation type="submission" date="2019-07" db="EMBL/GenBank/DDBJ databases">
        <title>Tepidimonas aquatica CLN-1 draft genome.</title>
        <authorList>
            <person name="Da Costa M.S."/>
            <person name="Froufe H.J.C."/>
            <person name="Egas C."/>
            <person name="Albuquerque L."/>
        </authorList>
    </citation>
    <scope>NUCLEOTIDE SEQUENCE [LARGE SCALE GENOMIC DNA]</scope>
    <source>
        <strain evidence="2 3">CLN-1</strain>
    </source>
</reference>
<evidence type="ECO:0000256" key="1">
    <source>
        <dbReference type="SAM" id="MobiDB-lite"/>
    </source>
</evidence>
<comment type="caution">
    <text evidence="2">The sequence shown here is derived from an EMBL/GenBank/DDBJ whole genome shotgun (WGS) entry which is preliminary data.</text>
</comment>
<accession>A0A554WC90</accession>
<name>A0A554WC90_9BURK</name>
<dbReference type="AlphaFoldDB" id="A0A554WC90"/>
<keyword evidence="3" id="KW-1185">Reference proteome</keyword>
<evidence type="ECO:0000313" key="3">
    <source>
        <dbReference type="Proteomes" id="UP000318554"/>
    </source>
</evidence>
<proteinExistence type="predicted"/>
<protein>
    <submittedName>
        <fullName evidence="2">Uncharacterized protein</fullName>
    </submittedName>
</protein>
<sequence>MPPAAPAHTPVHLALHQQRQALFKGQFAGCDVGGRVTQSGHHAVQAQGAQLVEGLSVEHRVFLRSWHCLSGSSPARARSRANRLRPRTGRLQPLGPVLPPQTHQSQTGAVALFGVGAVLHLPAHHGGGGRADALAPGDELGWRPLQVCPVRGRHVLSSRGVRAFAPIERVGGHPLVAVQDFHGGGGDAQLHHLAHQGVGHRVVVAVELDKGAGTVARVNRPGN</sequence>
<gene>
    <name evidence="2" type="ORF">Taqua_02313</name>
</gene>
<dbReference type="Proteomes" id="UP000318554">
    <property type="component" value="Unassembled WGS sequence"/>
</dbReference>
<organism evidence="2 3">
    <name type="scientific">Tepidimonas aquatica</name>
    <dbReference type="NCBI Taxonomy" id="247482"/>
    <lineage>
        <taxon>Bacteria</taxon>
        <taxon>Pseudomonadati</taxon>
        <taxon>Pseudomonadota</taxon>
        <taxon>Betaproteobacteria</taxon>
        <taxon>Burkholderiales</taxon>
        <taxon>Tepidimonas</taxon>
    </lineage>
</organism>
<feature type="compositionally biased region" description="Basic residues" evidence="1">
    <location>
        <begin position="77"/>
        <end position="88"/>
    </location>
</feature>
<dbReference type="EMBL" id="VJNA01000038">
    <property type="protein sequence ID" value="TSE21191.1"/>
    <property type="molecule type" value="Genomic_DNA"/>
</dbReference>
<evidence type="ECO:0000313" key="2">
    <source>
        <dbReference type="EMBL" id="TSE21191.1"/>
    </source>
</evidence>
<feature type="region of interest" description="Disordered" evidence="1">
    <location>
        <begin position="74"/>
        <end position="103"/>
    </location>
</feature>